<dbReference type="AlphaFoldDB" id="A0A0C3DIK6"/>
<dbReference type="GO" id="GO:0045259">
    <property type="term" value="C:proton-transporting ATP synthase complex"/>
    <property type="evidence" value="ECO:0007669"/>
    <property type="project" value="InterPro"/>
</dbReference>
<keyword evidence="2" id="KW-0813">Transport</keyword>
<evidence type="ECO:0000313" key="5">
    <source>
        <dbReference type="EMBL" id="KIM56144.1"/>
    </source>
</evidence>
<accession>A0A0C3DIK6</accession>
<protein>
    <recommendedName>
        <fullName evidence="4">ATPase F1/V1/A1 complex alpha/beta subunit N-terminal domain-containing protein</fullName>
    </recommendedName>
</protein>
<dbReference type="InParanoid" id="A0A0C3DIK6"/>
<gene>
    <name evidence="5" type="ORF">SCLCIDRAFT_1147394</name>
</gene>
<dbReference type="OrthoDB" id="3229075at2759"/>
<evidence type="ECO:0000256" key="3">
    <source>
        <dbReference type="ARBA" id="ARBA00023065"/>
    </source>
</evidence>
<dbReference type="GO" id="GO:0046933">
    <property type="term" value="F:proton-transporting ATP synthase activity, rotational mechanism"/>
    <property type="evidence" value="ECO:0007669"/>
    <property type="project" value="InterPro"/>
</dbReference>
<dbReference type="STRING" id="1036808.A0A0C3DIK6"/>
<feature type="domain" description="ATPase F1/V1/A1 complex alpha/beta subunit N-terminal" evidence="4">
    <location>
        <begin position="2"/>
        <end position="30"/>
    </location>
</feature>
<keyword evidence="3" id="KW-0406">Ion transport</keyword>
<dbReference type="InterPro" id="IPR023366">
    <property type="entry name" value="ATP_synth_asu-like_sf"/>
</dbReference>
<dbReference type="Proteomes" id="UP000053989">
    <property type="component" value="Unassembled WGS sequence"/>
</dbReference>
<name>A0A0C3DIK6_9AGAM</name>
<dbReference type="GO" id="GO:0043531">
    <property type="term" value="F:ADP binding"/>
    <property type="evidence" value="ECO:0007669"/>
    <property type="project" value="TreeGrafter"/>
</dbReference>
<evidence type="ECO:0000259" key="4">
    <source>
        <dbReference type="Pfam" id="PF02874"/>
    </source>
</evidence>
<sequence length="69" mass="7440">MYLNLEVDNVGVSIFSNDRLIKEGDTVKCTSQIIDLPVCPGLLGHVVDALGNLIDSKGPIEATEHRHAP</sequence>
<reference evidence="5 6" key="1">
    <citation type="submission" date="2014-04" db="EMBL/GenBank/DDBJ databases">
        <authorList>
            <consortium name="DOE Joint Genome Institute"/>
            <person name="Kuo A."/>
            <person name="Kohler A."/>
            <person name="Nagy L.G."/>
            <person name="Floudas D."/>
            <person name="Copeland A."/>
            <person name="Barry K.W."/>
            <person name="Cichocki N."/>
            <person name="Veneault-Fourrey C."/>
            <person name="LaButti K."/>
            <person name="Lindquist E.A."/>
            <person name="Lipzen A."/>
            <person name="Lundell T."/>
            <person name="Morin E."/>
            <person name="Murat C."/>
            <person name="Sun H."/>
            <person name="Tunlid A."/>
            <person name="Henrissat B."/>
            <person name="Grigoriev I.V."/>
            <person name="Hibbett D.S."/>
            <person name="Martin F."/>
            <person name="Nordberg H.P."/>
            <person name="Cantor M.N."/>
            <person name="Hua S.X."/>
        </authorList>
    </citation>
    <scope>NUCLEOTIDE SEQUENCE [LARGE SCALE GENOMIC DNA]</scope>
    <source>
        <strain evidence="5 6">Foug A</strain>
    </source>
</reference>
<dbReference type="PANTHER" id="PTHR48082">
    <property type="entry name" value="ATP SYNTHASE SUBUNIT ALPHA, MITOCHONDRIAL"/>
    <property type="match status" value="1"/>
</dbReference>
<dbReference type="PANTHER" id="PTHR48082:SF2">
    <property type="entry name" value="ATP SYNTHASE SUBUNIT ALPHA, MITOCHONDRIAL"/>
    <property type="match status" value="1"/>
</dbReference>
<dbReference type="HOGENOM" id="CLU_134036_1_0_1"/>
<dbReference type="Gene3D" id="2.40.30.20">
    <property type="match status" value="1"/>
</dbReference>
<dbReference type="EMBL" id="KN822122">
    <property type="protein sequence ID" value="KIM56144.1"/>
    <property type="molecule type" value="Genomic_DNA"/>
</dbReference>
<dbReference type="InterPro" id="IPR036121">
    <property type="entry name" value="ATPase_F1/V1/A1_a/bsu_N_sf"/>
</dbReference>
<dbReference type="InterPro" id="IPR005294">
    <property type="entry name" value="ATP_synth_F1_asu"/>
</dbReference>
<dbReference type="InterPro" id="IPR027417">
    <property type="entry name" value="P-loop_NTPase"/>
</dbReference>
<dbReference type="InterPro" id="IPR004100">
    <property type="entry name" value="ATPase_F1/V1/A1_a/bsu_N"/>
</dbReference>
<dbReference type="SUPFAM" id="SSF50615">
    <property type="entry name" value="N-terminal domain of alpha and beta subunits of F1 ATP synthase"/>
    <property type="match status" value="1"/>
</dbReference>
<comment type="similarity">
    <text evidence="1">Belongs to the ATPase alpha/beta chains family.</text>
</comment>
<proteinExistence type="inferred from homology"/>
<evidence type="ECO:0000256" key="2">
    <source>
        <dbReference type="ARBA" id="ARBA00022448"/>
    </source>
</evidence>
<keyword evidence="6" id="KW-1185">Reference proteome</keyword>
<dbReference type="Pfam" id="PF02874">
    <property type="entry name" value="ATP-synt_ab_N"/>
    <property type="match status" value="1"/>
</dbReference>
<evidence type="ECO:0000256" key="1">
    <source>
        <dbReference type="ARBA" id="ARBA00008936"/>
    </source>
</evidence>
<reference evidence="6" key="2">
    <citation type="submission" date="2015-01" db="EMBL/GenBank/DDBJ databases">
        <title>Evolutionary Origins and Diversification of the Mycorrhizal Mutualists.</title>
        <authorList>
            <consortium name="DOE Joint Genome Institute"/>
            <consortium name="Mycorrhizal Genomics Consortium"/>
            <person name="Kohler A."/>
            <person name="Kuo A."/>
            <person name="Nagy L.G."/>
            <person name="Floudas D."/>
            <person name="Copeland A."/>
            <person name="Barry K.W."/>
            <person name="Cichocki N."/>
            <person name="Veneault-Fourrey C."/>
            <person name="LaButti K."/>
            <person name="Lindquist E.A."/>
            <person name="Lipzen A."/>
            <person name="Lundell T."/>
            <person name="Morin E."/>
            <person name="Murat C."/>
            <person name="Riley R."/>
            <person name="Ohm R."/>
            <person name="Sun H."/>
            <person name="Tunlid A."/>
            <person name="Henrissat B."/>
            <person name="Grigoriev I.V."/>
            <person name="Hibbett D.S."/>
            <person name="Martin F."/>
        </authorList>
    </citation>
    <scope>NUCLEOTIDE SEQUENCE [LARGE SCALE GENOMIC DNA]</scope>
    <source>
        <strain evidence="6">Foug A</strain>
    </source>
</reference>
<dbReference type="GO" id="GO:0005524">
    <property type="term" value="F:ATP binding"/>
    <property type="evidence" value="ECO:0007669"/>
    <property type="project" value="UniProtKB-KW"/>
</dbReference>
<dbReference type="Gene3D" id="3.40.50.300">
    <property type="entry name" value="P-loop containing nucleotide triphosphate hydrolases"/>
    <property type="match status" value="1"/>
</dbReference>
<evidence type="ECO:0000313" key="6">
    <source>
        <dbReference type="Proteomes" id="UP000053989"/>
    </source>
</evidence>
<organism evidence="5 6">
    <name type="scientific">Scleroderma citrinum Foug A</name>
    <dbReference type="NCBI Taxonomy" id="1036808"/>
    <lineage>
        <taxon>Eukaryota</taxon>
        <taxon>Fungi</taxon>
        <taxon>Dikarya</taxon>
        <taxon>Basidiomycota</taxon>
        <taxon>Agaricomycotina</taxon>
        <taxon>Agaricomycetes</taxon>
        <taxon>Agaricomycetidae</taxon>
        <taxon>Boletales</taxon>
        <taxon>Sclerodermatineae</taxon>
        <taxon>Sclerodermataceae</taxon>
        <taxon>Scleroderma</taxon>
    </lineage>
</organism>